<dbReference type="EMBL" id="GL348716">
    <property type="protein sequence ID" value="EFH55248.1"/>
    <property type="molecule type" value="Genomic_DNA"/>
</dbReference>
<evidence type="ECO:0000313" key="3">
    <source>
        <dbReference type="Proteomes" id="UP000008694"/>
    </source>
</evidence>
<keyword evidence="3" id="KW-1185">Reference proteome</keyword>
<gene>
    <name evidence="2" type="ORF">ARALYDRAFT_901436</name>
</gene>
<accession>D7LE84</accession>
<evidence type="ECO:0000313" key="2">
    <source>
        <dbReference type="EMBL" id="EFH55248.1"/>
    </source>
</evidence>
<feature type="transmembrane region" description="Helical" evidence="1">
    <location>
        <begin position="44"/>
        <end position="65"/>
    </location>
</feature>
<keyword evidence="1" id="KW-0472">Membrane</keyword>
<dbReference type="HOGENOM" id="CLU_2761227_0_0_1"/>
<organism evidence="3">
    <name type="scientific">Arabidopsis lyrata subsp. lyrata</name>
    <name type="common">Lyre-leaved rock-cress</name>
    <dbReference type="NCBI Taxonomy" id="81972"/>
    <lineage>
        <taxon>Eukaryota</taxon>
        <taxon>Viridiplantae</taxon>
        <taxon>Streptophyta</taxon>
        <taxon>Embryophyta</taxon>
        <taxon>Tracheophyta</taxon>
        <taxon>Spermatophyta</taxon>
        <taxon>Magnoliopsida</taxon>
        <taxon>eudicotyledons</taxon>
        <taxon>Gunneridae</taxon>
        <taxon>Pentapetalae</taxon>
        <taxon>rosids</taxon>
        <taxon>malvids</taxon>
        <taxon>Brassicales</taxon>
        <taxon>Brassicaceae</taxon>
        <taxon>Camelineae</taxon>
        <taxon>Arabidopsis</taxon>
    </lineage>
</organism>
<protein>
    <submittedName>
        <fullName evidence="2">Predicted protein</fullName>
    </submittedName>
</protein>
<name>D7LE84_ARALL</name>
<sequence length="70" mass="8029">MARNLFVIESHPSITRRNHASVFCYNDAYSSTIALFQPFCSVLAFFHILFMPLMACIPVLVSFLFKLIKV</sequence>
<dbReference type="Gramene" id="scaffold_400937.1">
    <property type="protein sequence ID" value="scaffold_400937.1"/>
    <property type="gene ID" value="scaffold_400937.1"/>
</dbReference>
<keyword evidence="1" id="KW-0812">Transmembrane</keyword>
<keyword evidence="1" id="KW-1133">Transmembrane helix</keyword>
<dbReference type="Proteomes" id="UP000008694">
    <property type="component" value="Unassembled WGS sequence"/>
</dbReference>
<evidence type="ECO:0000256" key="1">
    <source>
        <dbReference type="SAM" id="Phobius"/>
    </source>
</evidence>
<reference evidence="3" key="1">
    <citation type="journal article" date="2011" name="Nat. Genet.">
        <title>The Arabidopsis lyrata genome sequence and the basis of rapid genome size change.</title>
        <authorList>
            <person name="Hu T.T."/>
            <person name="Pattyn P."/>
            <person name="Bakker E.G."/>
            <person name="Cao J."/>
            <person name="Cheng J.-F."/>
            <person name="Clark R.M."/>
            <person name="Fahlgren N."/>
            <person name="Fawcett J.A."/>
            <person name="Grimwood J."/>
            <person name="Gundlach H."/>
            <person name="Haberer G."/>
            <person name="Hollister J.D."/>
            <person name="Ossowski S."/>
            <person name="Ottilar R.P."/>
            <person name="Salamov A.A."/>
            <person name="Schneeberger K."/>
            <person name="Spannagl M."/>
            <person name="Wang X."/>
            <person name="Yang L."/>
            <person name="Nasrallah M.E."/>
            <person name="Bergelson J."/>
            <person name="Carrington J.C."/>
            <person name="Gaut B.S."/>
            <person name="Schmutz J."/>
            <person name="Mayer K.F.X."/>
            <person name="Van de Peer Y."/>
            <person name="Grigoriev I.V."/>
            <person name="Nordborg M."/>
            <person name="Weigel D."/>
            <person name="Guo Y.-L."/>
        </authorList>
    </citation>
    <scope>NUCLEOTIDE SEQUENCE [LARGE SCALE GENOMIC DNA]</scope>
    <source>
        <strain evidence="3">cv. MN47</strain>
    </source>
</reference>
<dbReference type="AlphaFoldDB" id="D7LE84"/>
<proteinExistence type="predicted"/>